<protein>
    <recommendedName>
        <fullName evidence="4">DUF4843 domain-containing protein</fullName>
    </recommendedName>
</protein>
<keyword evidence="1" id="KW-0732">Signal</keyword>
<gene>
    <name evidence="2" type="ORF">GCM10023189_13820</name>
</gene>
<feature type="signal peptide" evidence="1">
    <location>
        <begin position="1"/>
        <end position="25"/>
    </location>
</feature>
<comment type="caution">
    <text evidence="2">The sequence shown here is derived from an EMBL/GenBank/DDBJ whole genome shotgun (WGS) entry which is preliminary data.</text>
</comment>
<name>A0ABP8MMM6_9BACT</name>
<keyword evidence="3" id="KW-1185">Reference proteome</keyword>
<evidence type="ECO:0008006" key="4">
    <source>
        <dbReference type="Google" id="ProtNLM"/>
    </source>
</evidence>
<dbReference type="PROSITE" id="PS51257">
    <property type="entry name" value="PROKAR_LIPOPROTEIN"/>
    <property type="match status" value="1"/>
</dbReference>
<proteinExistence type="predicted"/>
<sequence length="164" mass="17461">MTTMKNILGFAVALLMLFGMTSCFEDIDKTYDEKTVVEFQTAITSTPAVGRTYPLISAGNSTTAVTLNQRINLVGPQRTSDETIKVSVDKENSTAVEGTHFTLTNGGNVVIPANSSFGTVTVTVPRGTAAASVPAVNLVLMIEGNGKDILPSENYKRIGFTIRP</sequence>
<feature type="chain" id="PRO_5045356014" description="DUF4843 domain-containing protein" evidence="1">
    <location>
        <begin position="26"/>
        <end position="164"/>
    </location>
</feature>
<dbReference type="Pfam" id="PF16132">
    <property type="entry name" value="DUF4843"/>
    <property type="match status" value="1"/>
</dbReference>
<evidence type="ECO:0000256" key="1">
    <source>
        <dbReference type="SAM" id="SignalP"/>
    </source>
</evidence>
<dbReference type="EMBL" id="BAABHD010000021">
    <property type="protein sequence ID" value="GAA4451670.1"/>
    <property type="molecule type" value="Genomic_DNA"/>
</dbReference>
<accession>A0ABP8MMM6</accession>
<evidence type="ECO:0000313" key="3">
    <source>
        <dbReference type="Proteomes" id="UP001501175"/>
    </source>
</evidence>
<reference evidence="3" key="1">
    <citation type="journal article" date="2019" name="Int. J. Syst. Evol. Microbiol.">
        <title>The Global Catalogue of Microorganisms (GCM) 10K type strain sequencing project: providing services to taxonomists for standard genome sequencing and annotation.</title>
        <authorList>
            <consortium name="The Broad Institute Genomics Platform"/>
            <consortium name="The Broad Institute Genome Sequencing Center for Infectious Disease"/>
            <person name="Wu L."/>
            <person name="Ma J."/>
        </authorList>
    </citation>
    <scope>NUCLEOTIDE SEQUENCE [LARGE SCALE GENOMIC DNA]</scope>
    <source>
        <strain evidence="3">JCM 17927</strain>
    </source>
</reference>
<dbReference type="InterPro" id="IPR032299">
    <property type="entry name" value="DUF4843"/>
</dbReference>
<evidence type="ECO:0000313" key="2">
    <source>
        <dbReference type="EMBL" id="GAA4451670.1"/>
    </source>
</evidence>
<organism evidence="2 3">
    <name type="scientific">Nibrella saemangeumensis</name>
    <dbReference type="NCBI Taxonomy" id="1084526"/>
    <lineage>
        <taxon>Bacteria</taxon>
        <taxon>Pseudomonadati</taxon>
        <taxon>Bacteroidota</taxon>
        <taxon>Cytophagia</taxon>
        <taxon>Cytophagales</taxon>
        <taxon>Spirosomataceae</taxon>
        <taxon>Nibrella</taxon>
    </lineage>
</organism>
<dbReference type="Proteomes" id="UP001501175">
    <property type="component" value="Unassembled WGS sequence"/>
</dbReference>